<evidence type="ECO:0000313" key="6">
    <source>
        <dbReference type="Ensembl" id="ENSSFAP00005050071.1"/>
    </source>
</evidence>
<proteinExistence type="inferred from homology"/>
<evidence type="ECO:0000256" key="1">
    <source>
        <dbReference type="ARBA" id="ARBA00004123"/>
    </source>
</evidence>
<reference evidence="6" key="1">
    <citation type="submission" date="2019-06" db="EMBL/GenBank/DDBJ databases">
        <authorList>
            <consortium name="Wellcome Sanger Institute Data Sharing"/>
        </authorList>
    </citation>
    <scope>NUCLEOTIDE SEQUENCE [LARGE SCALE GENOMIC DNA]</scope>
</reference>
<dbReference type="Pfam" id="PF07545">
    <property type="entry name" value="Vg_Tdu"/>
    <property type="match status" value="1"/>
</dbReference>
<evidence type="ECO:0000256" key="3">
    <source>
        <dbReference type="ARBA" id="ARBA00023163"/>
    </source>
</evidence>
<dbReference type="GO" id="GO:0005634">
    <property type="term" value="C:nucleus"/>
    <property type="evidence" value="ECO:0007669"/>
    <property type="project" value="UniProtKB-SubCell"/>
</dbReference>
<dbReference type="Proteomes" id="UP000472267">
    <property type="component" value="Chromosome 2"/>
</dbReference>
<protein>
    <submittedName>
        <fullName evidence="6">Uncharacterized protein</fullName>
    </submittedName>
</protein>
<organism evidence="6 7">
    <name type="scientific">Salarias fasciatus</name>
    <name type="common">Jewelled blenny</name>
    <name type="synonym">Blennius fasciatus</name>
    <dbReference type="NCBI Taxonomy" id="181472"/>
    <lineage>
        <taxon>Eukaryota</taxon>
        <taxon>Metazoa</taxon>
        <taxon>Chordata</taxon>
        <taxon>Craniata</taxon>
        <taxon>Vertebrata</taxon>
        <taxon>Euteleostomi</taxon>
        <taxon>Actinopterygii</taxon>
        <taxon>Neopterygii</taxon>
        <taxon>Teleostei</taxon>
        <taxon>Neoteleostei</taxon>
        <taxon>Acanthomorphata</taxon>
        <taxon>Ovalentaria</taxon>
        <taxon>Blenniimorphae</taxon>
        <taxon>Blenniiformes</taxon>
        <taxon>Blennioidei</taxon>
        <taxon>Blenniidae</taxon>
        <taxon>Salariinae</taxon>
        <taxon>Salarias</taxon>
    </lineage>
</organism>
<keyword evidence="7" id="KW-1185">Reference proteome</keyword>
<keyword evidence="2" id="KW-0805">Transcription regulation</keyword>
<name>A0A672J7B2_SALFA</name>
<comment type="similarity">
    <text evidence="5">Belongs to the vestigial family.</text>
</comment>
<evidence type="ECO:0000313" key="7">
    <source>
        <dbReference type="Proteomes" id="UP000472267"/>
    </source>
</evidence>
<dbReference type="AlphaFoldDB" id="A0A672J7B2"/>
<dbReference type="Ensembl" id="ENSSFAT00005051702.1">
    <property type="protein sequence ID" value="ENSSFAP00005050071.1"/>
    <property type="gene ID" value="ENSSFAG00005024173.1"/>
</dbReference>
<evidence type="ECO:0000256" key="4">
    <source>
        <dbReference type="ARBA" id="ARBA00023242"/>
    </source>
</evidence>
<reference evidence="6" key="3">
    <citation type="submission" date="2025-09" db="UniProtKB">
        <authorList>
            <consortium name="Ensembl"/>
        </authorList>
    </citation>
    <scope>IDENTIFICATION</scope>
</reference>
<dbReference type="GO" id="GO:0006355">
    <property type="term" value="P:regulation of DNA-templated transcription"/>
    <property type="evidence" value="ECO:0007669"/>
    <property type="project" value="InterPro"/>
</dbReference>
<dbReference type="InterPro" id="IPR011520">
    <property type="entry name" value="Vg_fam"/>
</dbReference>
<accession>A0A672J7B2</accession>
<reference evidence="6" key="2">
    <citation type="submission" date="2025-08" db="UniProtKB">
        <authorList>
            <consortium name="Ensembl"/>
        </authorList>
    </citation>
    <scope>IDENTIFICATION</scope>
</reference>
<keyword evidence="4" id="KW-0539">Nucleus</keyword>
<keyword evidence="3" id="KW-0804">Transcription</keyword>
<dbReference type="InParanoid" id="A0A672J7B2"/>
<evidence type="ECO:0000256" key="5">
    <source>
        <dbReference type="ARBA" id="ARBA00025784"/>
    </source>
</evidence>
<dbReference type="PANTHER" id="PTHR15950:SF22">
    <property type="entry name" value="VESTIGIAL LIKE 2B"/>
    <property type="match status" value="1"/>
</dbReference>
<dbReference type="PANTHER" id="PTHR15950">
    <property type="entry name" value="TRANSCRIPTION COFACTOR VESTIGIAL-LIKE PROTEIN"/>
    <property type="match status" value="1"/>
</dbReference>
<evidence type="ECO:0000256" key="2">
    <source>
        <dbReference type="ARBA" id="ARBA00023015"/>
    </source>
</evidence>
<comment type="subcellular location">
    <subcellularLocation>
        <location evidence="1">Nucleus</location>
    </subcellularLocation>
</comment>
<sequence>MEERTNSPTAVKVEEHSQYVILTYFHGDTNSMVDAHFSRALSKMCKAKSPAVKPKKARKPIKLGTTCSTFNTVKHTALQFAGKPIRRGNQDGCYWSATLSCYSAFDCVSHCIINNLIISLQIKRKCKFN</sequence>